<evidence type="ECO:0000313" key="3">
    <source>
        <dbReference type="EMBL" id="MBO8430001.1"/>
    </source>
</evidence>
<comment type="caution">
    <text evidence="3">The sequence shown here is derived from an EMBL/GenBank/DDBJ whole genome shotgun (WGS) entry which is preliminary data.</text>
</comment>
<reference evidence="3" key="2">
    <citation type="journal article" date="2021" name="PeerJ">
        <title>Extensive microbial diversity within the chicken gut microbiome revealed by metagenomics and culture.</title>
        <authorList>
            <person name="Gilroy R."/>
            <person name="Ravi A."/>
            <person name="Getino M."/>
            <person name="Pursley I."/>
            <person name="Horton D.L."/>
            <person name="Alikhan N.F."/>
            <person name="Baker D."/>
            <person name="Gharbi K."/>
            <person name="Hall N."/>
            <person name="Watson M."/>
            <person name="Adriaenssens E.M."/>
            <person name="Foster-Nyarko E."/>
            <person name="Jarju S."/>
            <person name="Secka A."/>
            <person name="Antonio M."/>
            <person name="Oren A."/>
            <person name="Chaudhuri R.R."/>
            <person name="La Ragione R."/>
            <person name="Hildebrand F."/>
            <person name="Pallen M.J."/>
        </authorList>
    </citation>
    <scope>NUCLEOTIDE SEQUENCE</scope>
    <source>
        <strain evidence="3">10192</strain>
    </source>
</reference>
<feature type="coiled-coil region" evidence="1">
    <location>
        <begin position="440"/>
        <end position="495"/>
    </location>
</feature>
<evidence type="ECO:0000256" key="2">
    <source>
        <dbReference type="SAM" id="MobiDB-lite"/>
    </source>
</evidence>
<protein>
    <submittedName>
        <fullName evidence="3">Uncharacterized protein</fullName>
    </submittedName>
</protein>
<organism evidence="3 4">
    <name type="scientific">Candidatus Scatousia excrementipullorum</name>
    <dbReference type="NCBI Taxonomy" id="2840936"/>
    <lineage>
        <taxon>Bacteria</taxon>
        <taxon>Candidatus Scatousia</taxon>
    </lineage>
</organism>
<evidence type="ECO:0000256" key="1">
    <source>
        <dbReference type="SAM" id="Coils"/>
    </source>
</evidence>
<gene>
    <name evidence="3" type="ORF">IAC76_01305</name>
</gene>
<accession>A0A9D9DMB9</accession>
<sequence length="508" mass="56865">MGMAASQARYLGLTARKTNVEYEGQQINQARTALANQSANTFNDLLALEVPTAPSTQDYTELIYSYEEGTEKETITGMAKLENDPDGYNYLVTHYHYADVYTGVQNKLANPQVIESDSSQRGSVSRDSIGTVEEPTYSINGHELSNYDPADPTQSELYSRLAAEYPELANAEISNLRFYTDVDGNVHFVMNTEVTGDGTVNSYSIDPDTQNPTVQTLNRGSVTETMPENVTYTVNGHPVSSYDPTNLAQKNVFDKISQDYPSIANNIDDVRCYTDDSGAIHFTTQSALEGTGDITDYSVLSGIPTHVGNCELTQYNPNDAEQKAAYEQILKDWPDSSLALSDPSDIYVWEFQGETRFASRNDLTSAAISGPDQTQPSENQDKLTYYVAQDVKTKIERTEKAMIDVDEKGRPQSVKFEDSSVTYALSTETVTDDAAYQDAMNQYNYNMEVYEKKIQDINAKTKKIQEQDRTLELRLRQLDTEQEALQTEMEAVQKVIEKNIESTFKTFE</sequence>
<dbReference type="EMBL" id="JADIND010000029">
    <property type="protein sequence ID" value="MBO8430001.1"/>
    <property type="molecule type" value="Genomic_DNA"/>
</dbReference>
<evidence type="ECO:0000313" key="4">
    <source>
        <dbReference type="Proteomes" id="UP000823632"/>
    </source>
</evidence>
<dbReference type="AlphaFoldDB" id="A0A9D9DMB9"/>
<name>A0A9D9DMB9_9BACT</name>
<feature type="region of interest" description="Disordered" evidence="2">
    <location>
        <begin position="113"/>
        <end position="133"/>
    </location>
</feature>
<reference evidence="3" key="1">
    <citation type="submission" date="2020-10" db="EMBL/GenBank/DDBJ databases">
        <authorList>
            <person name="Gilroy R."/>
        </authorList>
    </citation>
    <scope>NUCLEOTIDE SEQUENCE</scope>
    <source>
        <strain evidence="3">10192</strain>
    </source>
</reference>
<feature type="compositionally biased region" description="Polar residues" evidence="2">
    <location>
        <begin position="113"/>
        <end position="128"/>
    </location>
</feature>
<proteinExistence type="predicted"/>
<dbReference type="Proteomes" id="UP000823632">
    <property type="component" value="Unassembled WGS sequence"/>
</dbReference>
<keyword evidence="1" id="KW-0175">Coiled coil</keyword>